<dbReference type="EMBL" id="JACNYL010000001">
    <property type="protein sequence ID" value="MBD1420182.1"/>
    <property type="molecule type" value="Genomic_DNA"/>
</dbReference>
<dbReference type="InterPro" id="IPR020846">
    <property type="entry name" value="MFS_dom"/>
</dbReference>
<gene>
    <name evidence="7" type="ORF">H8B21_01235</name>
</gene>
<evidence type="ECO:0000256" key="1">
    <source>
        <dbReference type="ARBA" id="ARBA00004141"/>
    </source>
</evidence>
<dbReference type="SUPFAM" id="SSF103473">
    <property type="entry name" value="MFS general substrate transporter"/>
    <property type="match status" value="1"/>
</dbReference>
<feature type="transmembrane region" description="Helical" evidence="5">
    <location>
        <begin position="228"/>
        <end position="249"/>
    </location>
</feature>
<dbReference type="InterPro" id="IPR036259">
    <property type="entry name" value="MFS_trans_sf"/>
</dbReference>
<proteinExistence type="predicted"/>
<feature type="transmembrane region" description="Helical" evidence="5">
    <location>
        <begin position="327"/>
        <end position="348"/>
    </location>
</feature>
<organism evidence="7 8">
    <name type="scientific">Sphingobacterium chuzhouense</name>
    <dbReference type="NCBI Taxonomy" id="1742264"/>
    <lineage>
        <taxon>Bacteria</taxon>
        <taxon>Pseudomonadati</taxon>
        <taxon>Bacteroidota</taxon>
        <taxon>Sphingobacteriia</taxon>
        <taxon>Sphingobacteriales</taxon>
        <taxon>Sphingobacteriaceae</taxon>
        <taxon>Sphingobacterium</taxon>
    </lineage>
</organism>
<feature type="transmembrane region" description="Helical" evidence="5">
    <location>
        <begin position="15"/>
        <end position="33"/>
    </location>
</feature>
<feature type="transmembrane region" description="Helical" evidence="5">
    <location>
        <begin position="360"/>
        <end position="379"/>
    </location>
</feature>
<keyword evidence="8" id="KW-1185">Reference proteome</keyword>
<feature type="transmembrane region" description="Helical" evidence="5">
    <location>
        <begin position="391"/>
        <end position="410"/>
    </location>
</feature>
<evidence type="ECO:0000256" key="2">
    <source>
        <dbReference type="ARBA" id="ARBA00022692"/>
    </source>
</evidence>
<keyword evidence="2 5" id="KW-0812">Transmembrane</keyword>
<evidence type="ECO:0000313" key="7">
    <source>
        <dbReference type="EMBL" id="MBD1420182.1"/>
    </source>
</evidence>
<dbReference type="PROSITE" id="PS50850">
    <property type="entry name" value="MFS"/>
    <property type="match status" value="1"/>
</dbReference>
<feature type="domain" description="Major facilitator superfamily (MFS) profile" evidence="6">
    <location>
        <begin position="20"/>
        <end position="414"/>
    </location>
</feature>
<evidence type="ECO:0000313" key="8">
    <source>
        <dbReference type="Proteomes" id="UP000651112"/>
    </source>
</evidence>
<evidence type="ECO:0000259" key="6">
    <source>
        <dbReference type="PROSITE" id="PS50850"/>
    </source>
</evidence>
<feature type="transmembrane region" description="Helical" evidence="5">
    <location>
        <begin position="302"/>
        <end position="321"/>
    </location>
</feature>
<dbReference type="CDD" id="cd17319">
    <property type="entry name" value="MFS_ExuT_GudP_like"/>
    <property type="match status" value="1"/>
</dbReference>
<dbReference type="Pfam" id="PF07690">
    <property type="entry name" value="MFS_1"/>
    <property type="match status" value="1"/>
</dbReference>
<dbReference type="InterPro" id="IPR011701">
    <property type="entry name" value="MFS"/>
</dbReference>
<reference evidence="7 8" key="1">
    <citation type="submission" date="2020-08" db="EMBL/GenBank/DDBJ databases">
        <title>Sphingobacterium sp. DN00404 isolated from aquaculture water.</title>
        <authorList>
            <person name="Zhang M."/>
        </authorList>
    </citation>
    <scope>NUCLEOTIDE SEQUENCE [LARGE SCALE GENOMIC DNA]</scope>
    <source>
        <strain evidence="7 8">KCTC 42746</strain>
    </source>
</reference>
<dbReference type="InterPro" id="IPR050382">
    <property type="entry name" value="MFS_Na/Anion_cotransporter"/>
</dbReference>
<feature type="transmembrane region" description="Helical" evidence="5">
    <location>
        <begin position="54"/>
        <end position="73"/>
    </location>
</feature>
<evidence type="ECO:0000256" key="3">
    <source>
        <dbReference type="ARBA" id="ARBA00022989"/>
    </source>
</evidence>
<feature type="transmembrane region" description="Helical" evidence="5">
    <location>
        <begin position="85"/>
        <end position="107"/>
    </location>
</feature>
<dbReference type="Gene3D" id="1.20.1250.20">
    <property type="entry name" value="MFS general substrate transporter like domains"/>
    <property type="match status" value="2"/>
</dbReference>
<dbReference type="RefSeq" id="WP_190311979.1">
    <property type="nucleotide sequence ID" value="NZ_JACNYL010000001.1"/>
</dbReference>
<dbReference type="PANTHER" id="PTHR11662">
    <property type="entry name" value="SOLUTE CARRIER FAMILY 17"/>
    <property type="match status" value="1"/>
</dbReference>
<keyword evidence="3 5" id="KW-1133">Transmembrane helix</keyword>
<feature type="transmembrane region" description="Helical" evidence="5">
    <location>
        <begin position="174"/>
        <end position="193"/>
    </location>
</feature>
<dbReference type="Proteomes" id="UP000651112">
    <property type="component" value="Unassembled WGS sequence"/>
</dbReference>
<dbReference type="PANTHER" id="PTHR11662:SF285">
    <property type="entry name" value="HEXURONATE TRANSPORTER"/>
    <property type="match status" value="1"/>
</dbReference>
<accession>A0ABR7XPI0</accession>
<feature type="transmembrane region" description="Helical" evidence="5">
    <location>
        <begin position="261"/>
        <end position="282"/>
    </location>
</feature>
<sequence>MSLASSISSSIQPTGRRWIILVIIFFATVVNYFDRQILSVLKPLLKESYNIGDDGYAVIVNVFTVCYAAMYPVTGWLVDRFGPKLVMFFSILGWSVASIGGGLSATIKQFTFFRGMLGIAEPAIFPVKLRTVTSWFSGKLRATANSLCESGSSIGALIAPPVAAWIAIQYSWQAVFIVGGAAGLIIAILWIIFYRNPPASIALENTGTAKIDTSPAFKWGQLWTKKSLWGVLLIRLISDPVWYFCLFWFPGYLQENMGLSLAQMGMVGWIPFLLADLGAIGASAWSDKMVRQGKAPLQARRIMLTCFACIAPICLLTPLISNAYIGIAIFSLVAIMCLSWLFNINIVVAETFPVKNVAGVLGIAGGFGAVGAIVLNYSAGQLLGNLGAEKIFLTLSILHPIAVSILWTMIKKEKPSADTHN</sequence>
<evidence type="ECO:0000256" key="5">
    <source>
        <dbReference type="SAM" id="Phobius"/>
    </source>
</evidence>
<keyword evidence="4 5" id="KW-0472">Membrane</keyword>
<comment type="subcellular location">
    <subcellularLocation>
        <location evidence="1">Membrane</location>
        <topology evidence="1">Multi-pass membrane protein</topology>
    </subcellularLocation>
</comment>
<protein>
    <submittedName>
        <fullName evidence="7">MFS transporter</fullName>
    </submittedName>
</protein>
<comment type="caution">
    <text evidence="7">The sequence shown here is derived from an EMBL/GenBank/DDBJ whole genome shotgun (WGS) entry which is preliminary data.</text>
</comment>
<evidence type="ECO:0000256" key="4">
    <source>
        <dbReference type="ARBA" id="ARBA00023136"/>
    </source>
</evidence>
<name>A0ABR7XPI0_9SPHI</name>